<evidence type="ECO:0000313" key="2">
    <source>
        <dbReference type="EMBL" id="QBO37205.1"/>
    </source>
</evidence>
<dbReference type="AlphaFoldDB" id="A0A4V1AIZ3"/>
<feature type="signal peptide" evidence="1">
    <location>
        <begin position="1"/>
        <end position="24"/>
    </location>
</feature>
<keyword evidence="1" id="KW-0732">Signal</keyword>
<proteinExistence type="predicted"/>
<dbReference type="KEGG" id="wei:EQG49_12435"/>
<organism evidence="2 3">
    <name type="scientific">Periweissella cryptocerci</name>
    <dbReference type="NCBI Taxonomy" id="2506420"/>
    <lineage>
        <taxon>Bacteria</taxon>
        <taxon>Bacillati</taxon>
        <taxon>Bacillota</taxon>
        <taxon>Bacilli</taxon>
        <taxon>Lactobacillales</taxon>
        <taxon>Lactobacillaceae</taxon>
        <taxon>Periweissella</taxon>
    </lineage>
</organism>
<sequence length="137" mass="15073">MTKFTPKFSAVLMSLVIASSVALPEISANSDKYSVSWTTHMDGGIVKGDHNDQYHNFREGKHVSVTVSSCSGAGTAYVQLYRSKLFADLDLGTETINLSNPKTAKFSKKTDKTSGSYYFWFWGGNSKKVSLKGTMHD</sequence>
<gene>
    <name evidence="2" type="ORF">EQG49_12435</name>
</gene>
<name>A0A4V1AIZ3_9LACO</name>
<accession>A0A4V1AIZ3</accession>
<feature type="chain" id="PRO_5039466818" evidence="1">
    <location>
        <begin position="25"/>
        <end position="137"/>
    </location>
</feature>
<evidence type="ECO:0000256" key="1">
    <source>
        <dbReference type="SAM" id="SignalP"/>
    </source>
</evidence>
<dbReference type="Proteomes" id="UP000292886">
    <property type="component" value="Chromosome"/>
</dbReference>
<dbReference type="RefSeq" id="WP_133364282.1">
    <property type="nucleotide sequence ID" value="NZ_CP037940.1"/>
</dbReference>
<evidence type="ECO:0000313" key="3">
    <source>
        <dbReference type="Proteomes" id="UP000292886"/>
    </source>
</evidence>
<keyword evidence="3" id="KW-1185">Reference proteome</keyword>
<dbReference type="EMBL" id="CP037940">
    <property type="protein sequence ID" value="QBO37205.1"/>
    <property type="molecule type" value="Genomic_DNA"/>
</dbReference>
<reference evidence="3" key="1">
    <citation type="submission" date="2019-03" db="EMBL/GenBank/DDBJ databases">
        <title>Weissella sp. 26KH-42 Genome sequencing.</title>
        <authorList>
            <person name="Heo J."/>
            <person name="Kim S.-J."/>
            <person name="Kim J.-S."/>
            <person name="Hong S.-B."/>
            <person name="Kwon S.-W."/>
        </authorList>
    </citation>
    <scope>NUCLEOTIDE SEQUENCE [LARGE SCALE GENOMIC DNA]</scope>
    <source>
        <strain evidence="3">26KH-42</strain>
    </source>
</reference>
<protein>
    <submittedName>
        <fullName evidence="2">Uncharacterized protein</fullName>
    </submittedName>
</protein>